<accession>A0A383VLN3</accession>
<organism evidence="1 2">
    <name type="scientific">Tetradesmus obliquus</name>
    <name type="common">Green alga</name>
    <name type="synonym">Acutodesmus obliquus</name>
    <dbReference type="NCBI Taxonomy" id="3088"/>
    <lineage>
        <taxon>Eukaryota</taxon>
        <taxon>Viridiplantae</taxon>
        <taxon>Chlorophyta</taxon>
        <taxon>core chlorophytes</taxon>
        <taxon>Chlorophyceae</taxon>
        <taxon>CS clade</taxon>
        <taxon>Sphaeropleales</taxon>
        <taxon>Scenedesmaceae</taxon>
        <taxon>Tetradesmus</taxon>
    </lineage>
</organism>
<sequence length="169" mass="17623">MQLAVIGSSSVSGFASQLGSDQSVLPVRLNVSGPFGLPCDGQLVQALLNGTQVLGVNRSDSSGVVLMRLNIRQPPGLYNIVFALMPGEDQLPLKTLQANLSLHVRGCIVGEVTPAPDACQACPEGSFSLEPHSSSCRDCPPVATCPGGFAIVPLPGMWHSAPESPQVHR</sequence>
<gene>
    <name evidence="1" type="ORF">BQ4739_LOCUS6298</name>
</gene>
<evidence type="ECO:0000313" key="1">
    <source>
        <dbReference type="EMBL" id="SZX65833.1"/>
    </source>
</evidence>
<evidence type="ECO:0008006" key="3">
    <source>
        <dbReference type="Google" id="ProtNLM"/>
    </source>
</evidence>
<dbReference type="PANTHER" id="PTHR11319:SF35">
    <property type="entry name" value="OUTER MEMBRANE PROTEIN PMPC-RELATED"/>
    <property type="match status" value="1"/>
</dbReference>
<dbReference type="PANTHER" id="PTHR11319">
    <property type="entry name" value="G PROTEIN-COUPLED RECEPTOR-RELATED"/>
    <property type="match status" value="1"/>
</dbReference>
<evidence type="ECO:0000313" key="2">
    <source>
        <dbReference type="Proteomes" id="UP000256970"/>
    </source>
</evidence>
<proteinExistence type="predicted"/>
<keyword evidence="2" id="KW-1185">Reference proteome</keyword>
<reference evidence="1 2" key="1">
    <citation type="submission" date="2016-10" db="EMBL/GenBank/DDBJ databases">
        <authorList>
            <person name="Cai Z."/>
        </authorList>
    </citation>
    <scope>NUCLEOTIDE SEQUENCE [LARGE SCALE GENOMIC DNA]</scope>
</reference>
<dbReference type="EMBL" id="FNXT01000665">
    <property type="protein sequence ID" value="SZX65833.1"/>
    <property type="molecule type" value="Genomic_DNA"/>
</dbReference>
<dbReference type="Proteomes" id="UP000256970">
    <property type="component" value="Unassembled WGS sequence"/>
</dbReference>
<dbReference type="AlphaFoldDB" id="A0A383VLN3"/>
<name>A0A383VLN3_TETOB</name>
<protein>
    <recommendedName>
        <fullName evidence="3">Tyrosine-protein kinase ephrin type A/B receptor-like domain-containing protein</fullName>
    </recommendedName>
</protein>